<reference evidence="1 2" key="1">
    <citation type="submission" date="2017-03" db="EMBL/GenBank/DDBJ databases">
        <title>Paenibacillus larvae genome sequencing.</title>
        <authorList>
            <person name="Dingman D.W."/>
        </authorList>
    </citation>
    <scope>NUCLEOTIDE SEQUENCE [LARGE SCALE GENOMIC DNA]</scope>
    <source>
        <strain evidence="1 2">SAG 10367</strain>
    </source>
</reference>
<name>A0A1V0UQG5_9BACL</name>
<evidence type="ECO:0000313" key="1">
    <source>
        <dbReference type="EMBL" id="ARF67519.1"/>
    </source>
</evidence>
<sequence length="253" mass="29661">MIVYEREHDFVMTRQDDHARLAGMWIPYWKRFYGDRREEMHLSVTEHDRGWIGLDETPLWNDAEDKPYTFIDTPVLLRLAFYTKGLDEVQSKSPYAALINSLHFTSFFPPSVLEEGLKSGEFPPQTKEWVDAEKRRQKEIREKLGLTDETSEYKVKQHLALFKCCDNLSLFICMHDPGTRRKLKLFAGAGFTFMAQWQDSYRLQLDPYVLDRELECEIGLKVVPKQLVRQEGIARAYAKTETALRVFRLVGKS</sequence>
<dbReference type="EMBL" id="CP020557">
    <property type="protein sequence ID" value="ARF67519.1"/>
    <property type="molecule type" value="Genomic_DNA"/>
</dbReference>
<dbReference type="InterPro" id="IPR024992">
    <property type="entry name" value="DUF3891"/>
</dbReference>
<dbReference type="Proteomes" id="UP000192727">
    <property type="component" value="Chromosome"/>
</dbReference>
<organism evidence="1 2">
    <name type="scientific">Paenibacillus larvae subsp. pulvifaciens</name>
    <dbReference type="NCBI Taxonomy" id="1477"/>
    <lineage>
        <taxon>Bacteria</taxon>
        <taxon>Bacillati</taxon>
        <taxon>Bacillota</taxon>
        <taxon>Bacilli</taxon>
        <taxon>Bacillales</taxon>
        <taxon>Paenibacillaceae</taxon>
        <taxon>Paenibacillus</taxon>
    </lineage>
</organism>
<dbReference type="AlphaFoldDB" id="A0A1V0UQG5"/>
<dbReference type="Pfam" id="PF13030">
    <property type="entry name" value="DUF3891"/>
    <property type="match status" value="1"/>
</dbReference>
<accession>A0A1V0UQG5</accession>
<gene>
    <name evidence="1" type="ORF">B7C51_06335</name>
</gene>
<dbReference type="RefSeq" id="WP_083039228.1">
    <property type="nucleotide sequence ID" value="NZ_CP020557.1"/>
</dbReference>
<proteinExistence type="predicted"/>
<evidence type="ECO:0000313" key="2">
    <source>
        <dbReference type="Proteomes" id="UP000192727"/>
    </source>
</evidence>
<protein>
    <recommendedName>
        <fullName evidence="3">DUF3891 domain-containing protein</fullName>
    </recommendedName>
</protein>
<evidence type="ECO:0008006" key="3">
    <source>
        <dbReference type="Google" id="ProtNLM"/>
    </source>
</evidence>